<evidence type="ECO:0000313" key="1">
    <source>
        <dbReference type="EMBL" id="OAH59233.1"/>
    </source>
</evidence>
<accession>A0A177L0T1</accession>
<dbReference type="Pfam" id="PF10751">
    <property type="entry name" value="DUF2535"/>
    <property type="match status" value="1"/>
</dbReference>
<comment type="caution">
    <text evidence="1">The sequence shown here is derived from an EMBL/GenBank/DDBJ whole genome shotgun (WGS) entry which is preliminary data.</text>
</comment>
<dbReference type="InterPro" id="IPR019687">
    <property type="entry name" value="DUF2535"/>
</dbReference>
<dbReference type="Proteomes" id="UP000077271">
    <property type="component" value="Unassembled WGS sequence"/>
</dbReference>
<reference evidence="1 2" key="1">
    <citation type="submission" date="2016-01" db="EMBL/GenBank/DDBJ databases">
        <title>Investigation of taxonomic status of Bacillus aminovorans.</title>
        <authorList>
            <person name="Verma A."/>
            <person name="Pal Y."/>
            <person name="Krishnamurthi S."/>
        </authorList>
    </citation>
    <scope>NUCLEOTIDE SEQUENCE [LARGE SCALE GENOMIC DNA]</scope>
    <source>
        <strain evidence="1 2">DSM 4337</strain>
    </source>
</reference>
<dbReference type="RefSeq" id="WP_018392582.1">
    <property type="nucleotide sequence ID" value="NZ_LQWZ01000004.1"/>
</dbReference>
<protein>
    <recommendedName>
        <fullName evidence="3">DUF2535 domain-containing protein</fullName>
    </recommendedName>
</protein>
<evidence type="ECO:0008006" key="3">
    <source>
        <dbReference type="Google" id="ProtNLM"/>
    </source>
</evidence>
<sequence>MLYKSLEFKNIVGQKVKVIEIPVLEKNNHYHFMIQVRLQVFISTIYNKPEQKSCYSFYDYLKRKMKWSDFIDLFSIQEFSNNA</sequence>
<gene>
    <name evidence="1" type="ORF">AWH48_15945</name>
</gene>
<dbReference type="AlphaFoldDB" id="A0A177L0T1"/>
<evidence type="ECO:0000313" key="2">
    <source>
        <dbReference type="Proteomes" id="UP000077271"/>
    </source>
</evidence>
<dbReference type="OrthoDB" id="2941639at2"/>
<dbReference type="EMBL" id="LQWZ01000004">
    <property type="protein sequence ID" value="OAH59233.1"/>
    <property type="molecule type" value="Genomic_DNA"/>
</dbReference>
<proteinExistence type="predicted"/>
<name>A0A177L0T1_9BACI</name>
<organism evidence="1 2">
    <name type="scientific">Domibacillus aminovorans</name>
    <dbReference type="NCBI Taxonomy" id="29332"/>
    <lineage>
        <taxon>Bacteria</taxon>
        <taxon>Bacillati</taxon>
        <taxon>Bacillota</taxon>
        <taxon>Bacilli</taxon>
        <taxon>Bacillales</taxon>
        <taxon>Bacillaceae</taxon>
        <taxon>Domibacillus</taxon>
    </lineage>
</organism>